<sequence length="192" mass="19549">MTTPRVVSLVVLSLLVLGGCASTEAGDVPGPASSSAGESPGEAAGPMPDGADLPPAPTPEEAAPEEDPAPVEPEPEPMTFDESMVRSVAVDKEAKGGQANVAVVAESTDVQVLQEVGLGCVDHYLQEQKAAFCHVWGSELDYAARDPQGIGDLMCWVYFIGVPLAGGEPIVTEGGAVGYTVSACPGGVLPYV</sequence>
<organism evidence="3 4">
    <name type="scientific">Oerskovia douganii</name>
    <dbReference type="NCBI Taxonomy" id="2762210"/>
    <lineage>
        <taxon>Bacteria</taxon>
        <taxon>Bacillati</taxon>
        <taxon>Actinomycetota</taxon>
        <taxon>Actinomycetes</taxon>
        <taxon>Micrococcales</taxon>
        <taxon>Cellulomonadaceae</taxon>
        <taxon>Oerskovia</taxon>
    </lineage>
</organism>
<feature type="compositionally biased region" description="Low complexity" evidence="1">
    <location>
        <begin position="29"/>
        <end position="46"/>
    </location>
</feature>
<protein>
    <submittedName>
        <fullName evidence="3">Uncharacterized protein</fullName>
    </submittedName>
</protein>
<reference evidence="3 4" key="1">
    <citation type="submission" date="2020-08" db="EMBL/GenBank/DDBJ databases">
        <title>A Genomic Blueprint of the Chicken Gut Microbiome.</title>
        <authorList>
            <person name="Gilroy R."/>
            <person name="Ravi A."/>
            <person name="Getino M."/>
            <person name="Pursley I."/>
            <person name="Horton D.L."/>
            <person name="Alikhan N.-F."/>
            <person name="Baker D."/>
            <person name="Gharbi K."/>
            <person name="Hall N."/>
            <person name="Watson M."/>
            <person name="Adriaenssens E.M."/>
            <person name="Foster-Nyarko E."/>
            <person name="Jarju S."/>
            <person name="Secka A."/>
            <person name="Antonio M."/>
            <person name="Oren A."/>
            <person name="Chaudhuri R."/>
            <person name="La Ragione R.M."/>
            <person name="Hildebrand F."/>
            <person name="Pallen M.J."/>
        </authorList>
    </citation>
    <scope>NUCLEOTIDE SEQUENCE [LARGE SCALE GENOMIC DNA]</scope>
    <source>
        <strain evidence="3 4">Sa1BUA8</strain>
    </source>
</reference>
<evidence type="ECO:0000313" key="4">
    <source>
        <dbReference type="Proteomes" id="UP000822993"/>
    </source>
</evidence>
<gene>
    <name evidence="3" type="ORF">H9623_13610</name>
</gene>
<evidence type="ECO:0000256" key="1">
    <source>
        <dbReference type="SAM" id="MobiDB-lite"/>
    </source>
</evidence>
<feature type="signal peptide" evidence="2">
    <location>
        <begin position="1"/>
        <end position="25"/>
    </location>
</feature>
<keyword evidence="2" id="KW-0732">Signal</keyword>
<dbReference type="PROSITE" id="PS51257">
    <property type="entry name" value="PROKAR_LIPOPROTEIN"/>
    <property type="match status" value="1"/>
</dbReference>
<accession>A0A9D5UB73</accession>
<comment type="caution">
    <text evidence="3">The sequence shown here is derived from an EMBL/GenBank/DDBJ whole genome shotgun (WGS) entry which is preliminary data.</text>
</comment>
<dbReference type="AlphaFoldDB" id="A0A9D5UB73"/>
<feature type="region of interest" description="Disordered" evidence="1">
    <location>
        <begin position="24"/>
        <end position="78"/>
    </location>
</feature>
<feature type="chain" id="PRO_5038515011" evidence="2">
    <location>
        <begin position="26"/>
        <end position="192"/>
    </location>
</feature>
<name>A0A9D5UB73_9CELL</name>
<dbReference type="RefSeq" id="WP_193720586.1">
    <property type="nucleotide sequence ID" value="NZ_JACSPN010000018.1"/>
</dbReference>
<dbReference type="EMBL" id="JACSPN010000018">
    <property type="protein sequence ID" value="MBE7701330.1"/>
    <property type="molecule type" value="Genomic_DNA"/>
</dbReference>
<proteinExistence type="predicted"/>
<evidence type="ECO:0000256" key="2">
    <source>
        <dbReference type="SAM" id="SignalP"/>
    </source>
</evidence>
<dbReference type="Proteomes" id="UP000822993">
    <property type="component" value="Unassembled WGS sequence"/>
</dbReference>
<feature type="compositionally biased region" description="Acidic residues" evidence="1">
    <location>
        <begin position="62"/>
        <end position="75"/>
    </location>
</feature>
<keyword evidence="4" id="KW-1185">Reference proteome</keyword>
<evidence type="ECO:0000313" key="3">
    <source>
        <dbReference type="EMBL" id="MBE7701330.1"/>
    </source>
</evidence>